<evidence type="ECO:0000313" key="4">
    <source>
        <dbReference type="Proteomes" id="UP000182983"/>
    </source>
</evidence>
<gene>
    <name evidence="3" type="ORF">SAMN04244559_00354</name>
</gene>
<accession>A0A1H6GVV5</accession>
<dbReference type="OrthoDB" id="9795827at2"/>
<dbReference type="SUPFAM" id="SSF159501">
    <property type="entry name" value="EreA/ChaN-like"/>
    <property type="match status" value="1"/>
</dbReference>
<name>A0A1H6GVV5_MAGFU</name>
<evidence type="ECO:0000313" key="3">
    <source>
        <dbReference type="EMBL" id="SEH25955.1"/>
    </source>
</evidence>
<dbReference type="AlphaFoldDB" id="A0A1H6GVV5"/>
<evidence type="ECO:0000259" key="2">
    <source>
        <dbReference type="Pfam" id="PF04187"/>
    </source>
</evidence>
<feature type="chain" id="PRO_5010336509" evidence="1">
    <location>
        <begin position="21"/>
        <end position="316"/>
    </location>
</feature>
<dbReference type="Pfam" id="PF04187">
    <property type="entry name" value="Cofac_haem_bdg"/>
    <property type="match status" value="1"/>
</dbReference>
<dbReference type="RefSeq" id="WP_074764881.1">
    <property type="nucleotide sequence ID" value="NZ_FNWO01000001.1"/>
</dbReference>
<dbReference type="InterPro" id="IPR016773">
    <property type="entry name" value="Fe3_uptake_reg_CjrA_prd"/>
</dbReference>
<feature type="domain" description="Haem-binding uptake Tiki superfamily ChaN" evidence="2">
    <location>
        <begin position="58"/>
        <end position="254"/>
    </location>
</feature>
<sequence>MSFRILMVLLMLLPILSVQACSSPPPPVIASDHPLAGRIWQPRTGRFLTVSDLEALLGSAQVVVLGETHDNPDHHAGQAWAVRALVAAGKKPQVAFEMIDRDRQADLDEAVHDLDGLGEALRWNERGWPDWQMYRPIAEAALAAGGTLSAANLPADLTRQIARRAEPAEQAARLGLDTPLPEAFAAALADEIRSSHCNMMPDSAIPAMVRVQRARDAEMAATVAALAQRPGTGPVVLIAGAGHARTDRGVPERLRQIAPSLNVFSLGLIEIEAAVTDPAAESPPFDAVWFTGRAEREDPCAQLMRHMKKKSDAAGK</sequence>
<proteinExistence type="predicted"/>
<dbReference type="Proteomes" id="UP000182983">
    <property type="component" value="Unassembled WGS sequence"/>
</dbReference>
<protein>
    <submittedName>
        <fullName evidence="3">Uncharacterized iron-regulated protein</fullName>
    </submittedName>
</protein>
<evidence type="ECO:0000256" key="1">
    <source>
        <dbReference type="SAM" id="SignalP"/>
    </source>
</evidence>
<reference evidence="4" key="1">
    <citation type="submission" date="2016-10" db="EMBL/GenBank/DDBJ databases">
        <authorList>
            <person name="Varghese N."/>
            <person name="Submissions S."/>
        </authorList>
    </citation>
    <scope>NUCLEOTIDE SEQUENCE [LARGE SCALE GENOMIC DNA]</scope>
    <source>
        <strain evidence="4">DSM 13234</strain>
    </source>
</reference>
<dbReference type="Gene3D" id="3.40.50.11550">
    <property type="match status" value="2"/>
</dbReference>
<dbReference type="CDD" id="cd14727">
    <property type="entry name" value="ChanN-like"/>
    <property type="match status" value="1"/>
</dbReference>
<dbReference type="PIRSF" id="PIRSF020419">
    <property type="entry name" value="Fe_uptake_reg_CjrA_prd"/>
    <property type="match status" value="1"/>
</dbReference>
<keyword evidence="1" id="KW-0732">Signal</keyword>
<dbReference type="EMBL" id="FNWO01000001">
    <property type="protein sequence ID" value="SEH25955.1"/>
    <property type="molecule type" value="Genomic_DNA"/>
</dbReference>
<keyword evidence="4" id="KW-1185">Reference proteome</keyword>
<dbReference type="InterPro" id="IPR007314">
    <property type="entry name" value="Cofac_haem-bd_dom"/>
</dbReference>
<feature type="signal peptide" evidence="1">
    <location>
        <begin position="1"/>
        <end position="20"/>
    </location>
</feature>
<organism evidence="3 4">
    <name type="scientific">Magnetospirillum fulvum</name>
    <name type="common">Rhodospirillum fulvum</name>
    <dbReference type="NCBI Taxonomy" id="1082"/>
    <lineage>
        <taxon>Bacteria</taxon>
        <taxon>Pseudomonadati</taxon>
        <taxon>Pseudomonadota</taxon>
        <taxon>Alphaproteobacteria</taxon>
        <taxon>Rhodospirillales</taxon>
        <taxon>Rhodospirillaceae</taxon>
        <taxon>Magnetospirillum</taxon>
    </lineage>
</organism>
<dbReference type="PROSITE" id="PS51257">
    <property type="entry name" value="PROKAR_LIPOPROTEIN"/>
    <property type="match status" value="1"/>
</dbReference>